<dbReference type="AlphaFoldDB" id="A0A3F2RMZ9"/>
<dbReference type="OrthoDB" id="6344460at2759"/>
<proteinExistence type="predicted"/>
<feature type="compositionally biased region" description="Basic and acidic residues" evidence="1">
    <location>
        <begin position="188"/>
        <end position="206"/>
    </location>
</feature>
<feature type="region of interest" description="Disordered" evidence="1">
    <location>
        <begin position="219"/>
        <end position="238"/>
    </location>
</feature>
<sequence length="238" mass="27161">MIHSEPSVSASATVPQEQLDSLERQLAAAKAEAANTKNELCDLQDRYAVTTTTNTQIKEQLMKELNEKKVLQERLDLKTEEAAQKVDAEADNHRQQLEQFQHQLEIESQARKKQEDASDALRRELQALELAKREADASLGQLESDKRQVESNAAKPNEMAKRTIELETEVKGLQTEVKNLEQELSATRSDKKALAKDKTTAETELDNIRHKMEELQRHLSNYKRLSKESEKLKQNWGS</sequence>
<feature type="region of interest" description="Disordered" evidence="1">
    <location>
        <begin position="135"/>
        <end position="163"/>
    </location>
</feature>
<reference evidence="2 3" key="1">
    <citation type="submission" date="2018-07" db="EMBL/GenBank/DDBJ databases">
        <title>Genome sequencing of oomycete isolates from Chile give support for New Zealand origin for Phytophthora kernoviae and make available the first Nothophytophthora sp. genome.</title>
        <authorList>
            <person name="Studholme D.J."/>
            <person name="Sanfuentes E."/>
            <person name="Panda P."/>
            <person name="Hill R."/>
            <person name="Sambles C."/>
            <person name="Grant M."/>
            <person name="Williams N.M."/>
            <person name="Mcdougal R.L."/>
        </authorList>
    </citation>
    <scope>NUCLEOTIDE SEQUENCE [LARGE SCALE GENOMIC DNA]</scope>
    <source>
        <strain evidence="2">Chile6</strain>
    </source>
</reference>
<dbReference type="EMBL" id="MBDO02000176">
    <property type="protein sequence ID" value="RLN60824.1"/>
    <property type="molecule type" value="Genomic_DNA"/>
</dbReference>
<gene>
    <name evidence="2" type="ORF">BBP00_00005770</name>
</gene>
<dbReference type="Proteomes" id="UP000277300">
    <property type="component" value="Unassembled WGS sequence"/>
</dbReference>
<evidence type="ECO:0000256" key="1">
    <source>
        <dbReference type="SAM" id="MobiDB-lite"/>
    </source>
</evidence>
<dbReference type="Gene3D" id="1.20.5.190">
    <property type="match status" value="1"/>
</dbReference>
<name>A0A3F2RMZ9_9STRA</name>
<evidence type="ECO:0000313" key="3">
    <source>
        <dbReference type="Proteomes" id="UP000277300"/>
    </source>
</evidence>
<comment type="caution">
    <text evidence="2">The sequence shown here is derived from an EMBL/GenBank/DDBJ whole genome shotgun (WGS) entry which is preliminary data.</text>
</comment>
<accession>A0A3F2RMZ9</accession>
<protein>
    <submittedName>
        <fullName evidence="2">Uncharacterized protein</fullName>
    </submittedName>
</protein>
<feature type="compositionally biased region" description="Basic and acidic residues" evidence="1">
    <location>
        <begin position="225"/>
        <end position="238"/>
    </location>
</feature>
<organism evidence="2 3">
    <name type="scientific">Phytophthora kernoviae</name>
    <dbReference type="NCBI Taxonomy" id="325452"/>
    <lineage>
        <taxon>Eukaryota</taxon>
        <taxon>Sar</taxon>
        <taxon>Stramenopiles</taxon>
        <taxon>Oomycota</taxon>
        <taxon>Peronosporomycetes</taxon>
        <taxon>Peronosporales</taxon>
        <taxon>Peronosporaceae</taxon>
        <taxon>Phytophthora</taxon>
    </lineage>
</organism>
<evidence type="ECO:0000313" key="2">
    <source>
        <dbReference type="EMBL" id="RLN60824.1"/>
    </source>
</evidence>
<feature type="region of interest" description="Disordered" evidence="1">
    <location>
        <begin position="184"/>
        <end position="206"/>
    </location>
</feature>